<evidence type="ECO:0000313" key="5">
    <source>
        <dbReference type="EMBL" id="XDQ81543.1"/>
    </source>
</evidence>
<evidence type="ECO:0000256" key="1">
    <source>
        <dbReference type="ARBA" id="ARBA00022679"/>
    </source>
</evidence>
<organism evidence="5">
    <name type="scientific">Streptomyces sp. Y1</name>
    <dbReference type="NCBI Taxonomy" id="3238634"/>
    <lineage>
        <taxon>Bacteria</taxon>
        <taxon>Bacillati</taxon>
        <taxon>Actinomycetota</taxon>
        <taxon>Actinomycetes</taxon>
        <taxon>Kitasatosporales</taxon>
        <taxon>Streptomycetaceae</taxon>
        <taxon>Streptomyces</taxon>
    </lineage>
</organism>
<sequence length="153" mass="16554">MSLRELTTADARAVRRIYSGSSVHHLGRAEMVHLEAHHYVERAARWAREGPRARYILGIDKADDLVGVIKLDITGATDGRLGYILRDDVWGRGFATEAVVEVLALAFGSLRLTTIGAKHRSTNPASGRVLAKAGFTCVGAAGEFVHYTASPGR</sequence>
<gene>
    <name evidence="5" type="ORF">AB2U05_25265</name>
</gene>
<dbReference type="SUPFAM" id="SSF55729">
    <property type="entry name" value="Acyl-CoA N-acyltransferases (Nat)"/>
    <property type="match status" value="1"/>
</dbReference>
<evidence type="ECO:0000256" key="3">
    <source>
        <dbReference type="ARBA" id="ARBA00038502"/>
    </source>
</evidence>
<accession>A0AB39TQJ5</accession>
<proteinExistence type="inferred from homology"/>
<reference evidence="5" key="1">
    <citation type="submission" date="2024-07" db="EMBL/GenBank/DDBJ databases">
        <authorList>
            <person name="Yu S.T."/>
        </authorList>
    </citation>
    <scope>NUCLEOTIDE SEQUENCE</scope>
    <source>
        <strain evidence="5">Y1</strain>
    </source>
</reference>
<dbReference type="InterPro" id="IPR016181">
    <property type="entry name" value="Acyl_CoA_acyltransferase"/>
</dbReference>
<dbReference type="Pfam" id="PF13302">
    <property type="entry name" value="Acetyltransf_3"/>
    <property type="match status" value="1"/>
</dbReference>
<keyword evidence="1 5" id="KW-0808">Transferase</keyword>
<evidence type="ECO:0000256" key="2">
    <source>
        <dbReference type="ARBA" id="ARBA00023315"/>
    </source>
</evidence>
<dbReference type="Gene3D" id="3.40.630.30">
    <property type="match status" value="1"/>
</dbReference>
<dbReference type="GO" id="GO:0005737">
    <property type="term" value="C:cytoplasm"/>
    <property type="evidence" value="ECO:0007669"/>
    <property type="project" value="TreeGrafter"/>
</dbReference>
<name>A0AB39TQJ5_9ACTN</name>
<dbReference type="PANTHER" id="PTHR43792">
    <property type="entry name" value="GNAT FAMILY, PUTATIVE (AFU_ORTHOLOGUE AFUA_3G00765)-RELATED-RELATED"/>
    <property type="match status" value="1"/>
</dbReference>
<dbReference type="PANTHER" id="PTHR43792:SF8">
    <property type="entry name" value="[RIBOSOMAL PROTEIN US5]-ALANINE N-ACETYLTRANSFERASE"/>
    <property type="match status" value="1"/>
</dbReference>
<dbReference type="InterPro" id="IPR051531">
    <property type="entry name" value="N-acetyltransferase"/>
</dbReference>
<keyword evidence="2 5" id="KW-0012">Acyltransferase</keyword>
<dbReference type="EMBL" id="CP163445">
    <property type="protein sequence ID" value="XDQ81543.1"/>
    <property type="molecule type" value="Genomic_DNA"/>
</dbReference>
<dbReference type="AlphaFoldDB" id="A0AB39TQJ5"/>
<dbReference type="GO" id="GO:0008999">
    <property type="term" value="F:protein-N-terminal-alanine acetyltransferase activity"/>
    <property type="evidence" value="ECO:0007669"/>
    <property type="project" value="TreeGrafter"/>
</dbReference>
<comment type="similarity">
    <text evidence="3">Belongs to the acetyltransferase family. RimJ subfamily.</text>
</comment>
<feature type="domain" description="N-acetyltransferase" evidence="4">
    <location>
        <begin position="1"/>
        <end position="153"/>
    </location>
</feature>
<dbReference type="EC" id="2.3.-.-" evidence="5"/>
<evidence type="ECO:0000259" key="4">
    <source>
        <dbReference type="PROSITE" id="PS51186"/>
    </source>
</evidence>
<dbReference type="RefSeq" id="WP_369184324.1">
    <property type="nucleotide sequence ID" value="NZ_CP163445.1"/>
</dbReference>
<dbReference type="PROSITE" id="PS51186">
    <property type="entry name" value="GNAT"/>
    <property type="match status" value="1"/>
</dbReference>
<dbReference type="InterPro" id="IPR000182">
    <property type="entry name" value="GNAT_dom"/>
</dbReference>
<protein>
    <submittedName>
        <fullName evidence="5">GNAT family N-acetyltransferase</fullName>
        <ecNumber evidence="5">2.3.-.-</ecNumber>
    </submittedName>
</protein>